<comment type="subcellular location">
    <subcellularLocation>
        <location evidence="1">Membrane</location>
        <topology evidence="1">Multi-pass membrane protein</topology>
    </subcellularLocation>
</comment>
<dbReference type="InterPro" id="IPR006068">
    <property type="entry name" value="ATPase_P-typ_cation-transptr_C"/>
</dbReference>
<keyword evidence="3" id="KW-0479">Metal-binding</keyword>
<dbReference type="GO" id="GO:0005524">
    <property type="term" value="F:ATP binding"/>
    <property type="evidence" value="ECO:0007669"/>
    <property type="project" value="UniProtKB-KW"/>
</dbReference>
<keyword evidence="2 10" id="KW-0812">Transmembrane</keyword>
<evidence type="ECO:0000256" key="7">
    <source>
        <dbReference type="ARBA" id="ARBA00022967"/>
    </source>
</evidence>
<dbReference type="Gene3D" id="1.20.1110.10">
    <property type="entry name" value="Calcium-transporting ATPase, transmembrane domain"/>
    <property type="match status" value="1"/>
</dbReference>
<evidence type="ECO:0000256" key="3">
    <source>
        <dbReference type="ARBA" id="ARBA00022723"/>
    </source>
</evidence>
<keyword evidence="6" id="KW-0460">Magnesium</keyword>
<dbReference type="AlphaFoldDB" id="A0A8E0IRE6"/>
<comment type="caution">
    <text evidence="12">The sequence shown here is derived from an EMBL/GenBank/DDBJ whole genome shotgun (WGS) entry which is preliminary data.</text>
</comment>
<dbReference type="Gene3D" id="3.40.1110.10">
    <property type="entry name" value="Calcium-transporting ATPase, cytoplasmic domain N"/>
    <property type="match status" value="1"/>
</dbReference>
<sequence>KGAPDVILAKTDAILDHDQLVTLPAGQTAVEAQVNRFAEQALRTLAVTLRDIDEDLALHGSTAELEQHLTLLGIAGIIDPPRPEVRQSVTTLHQAGIQVVMITGDHAVTARAIALKLGIVTDPSARVVEGKQLEAMTDEDLFRLAPSIRVYARVSPEHKQRIVRALQRHGETVAMTGDGINDAPALRAADIGIAMGINGTEVTKDAADLILLDDKFTTIERSVRAGRTIFGNIKNFMRHELTTNVAEVLALLFGVLLMTQPVGQVAATTPTLTALMVLWVNMISDALPSFALGYDVPEADLMNQPPRNVKQSILHGMLGRIFLRGIVMGGLVYVAFIWAASQGMSGAEAQTLAFLTLVFGQLWHVFDARSTRTLFARNPFENHQLLLAVAFAAVASLLVTIMPFFNEVMGTAPLSSTLYAAVVFIPALPTLILSGIKELWLRWHRPPVAPERQAAPEHD</sequence>
<dbReference type="InterPro" id="IPR023214">
    <property type="entry name" value="HAD_sf"/>
</dbReference>
<evidence type="ECO:0000259" key="11">
    <source>
        <dbReference type="Pfam" id="PF00689"/>
    </source>
</evidence>
<reference evidence="12 13" key="1">
    <citation type="journal article" date="2013" name="PLoS ONE">
        <title>Lactobacillus paracasei comparative genomics: towards species pan-genome definition and exploitation of diversity.</title>
        <authorList>
            <person name="Smokvina T."/>
            <person name="Wels M."/>
            <person name="Polka J."/>
            <person name="Chervaux C."/>
            <person name="Brisse S."/>
            <person name="Boekhorst J."/>
            <person name="van Hylckama Vlieg J.E."/>
            <person name="Siezen R.J."/>
        </authorList>
    </citation>
    <scope>NUCLEOTIDE SEQUENCE [LARGE SCALE GENOMIC DNA]</scope>
    <source>
        <strain evidence="12 13">Lpp71</strain>
    </source>
</reference>
<dbReference type="NCBIfam" id="TIGR01494">
    <property type="entry name" value="ATPase_P-type"/>
    <property type="match status" value="1"/>
</dbReference>
<evidence type="ECO:0000256" key="2">
    <source>
        <dbReference type="ARBA" id="ARBA00022692"/>
    </source>
</evidence>
<dbReference type="PRINTS" id="PR00119">
    <property type="entry name" value="CATATPASE"/>
</dbReference>
<feature type="transmembrane region" description="Helical" evidence="10">
    <location>
        <begin position="417"/>
        <end position="436"/>
    </location>
</feature>
<dbReference type="PANTHER" id="PTHR24093:SF506">
    <property type="entry name" value="CATION-TRANSPORTING ATPASE PMA1"/>
    <property type="match status" value="1"/>
</dbReference>
<evidence type="ECO:0000256" key="10">
    <source>
        <dbReference type="SAM" id="Phobius"/>
    </source>
</evidence>
<feature type="transmembrane region" description="Helical" evidence="10">
    <location>
        <begin position="347"/>
        <end position="365"/>
    </location>
</feature>
<dbReference type="Proteomes" id="UP000014252">
    <property type="component" value="Unassembled WGS sequence"/>
</dbReference>
<evidence type="ECO:0000313" key="12">
    <source>
        <dbReference type="EMBL" id="EPC73346.1"/>
    </source>
</evidence>
<proteinExistence type="predicted"/>
<keyword evidence="5" id="KW-0067">ATP-binding</keyword>
<dbReference type="Pfam" id="PF00702">
    <property type="entry name" value="Hydrolase"/>
    <property type="match status" value="1"/>
</dbReference>
<evidence type="ECO:0000256" key="4">
    <source>
        <dbReference type="ARBA" id="ARBA00022741"/>
    </source>
</evidence>
<dbReference type="SUPFAM" id="SSF56784">
    <property type="entry name" value="HAD-like"/>
    <property type="match status" value="1"/>
</dbReference>
<protein>
    <submittedName>
        <fullName evidence="12">Cation-transporting ATPase</fullName>
    </submittedName>
</protein>
<keyword evidence="7" id="KW-1278">Translocase</keyword>
<dbReference type="InterPro" id="IPR023298">
    <property type="entry name" value="ATPase_P-typ_TM_dom_sf"/>
</dbReference>
<dbReference type="GO" id="GO:0005388">
    <property type="term" value="F:P-type calcium transporter activity"/>
    <property type="evidence" value="ECO:0007669"/>
    <property type="project" value="TreeGrafter"/>
</dbReference>
<feature type="transmembrane region" description="Helical" evidence="10">
    <location>
        <begin position="321"/>
        <end position="341"/>
    </location>
</feature>
<dbReference type="GO" id="GO:0046872">
    <property type="term" value="F:metal ion binding"/>
    <property type="evidence" value="ECO:0007669"/>
    <property type="project" value="UniProtKB-KW"/>
</dbReference>
<evidence type="ECO:0000256" key="6">
    <source>
        <dbReference type="ARBA" id="ARBA00022842"/>
    </source>
</evidence>
<evidence type="ECO:0000256" key="8">
    <source>
        <dbReference type="ARBA" id="ARBA00022989"/>
    </source>
</evidence>
<name>A0A8E0IRE6_LACPA</name>
<keyword evidence="8 10" id="KW-1133">Transmembrane helix</keyword>
<feature type="transmembrane region" description="Helical" evidence="10">
    <location>
        <begin position="385"/>
        <end position="405"/>
    </location>
</feature>
<accession>A0A8E0IRE6</accession>
<evidence type="ECO:0000256" key="1">
    <source>
        <dbReference type="ARBA" id="ARBA00004141"/>
    </source>
</evidence>
<evidence type="ECO:0000256" key="5">
    <source>
        <dbReference type="ARBA" id="ARBA00022840"/>
    </source>
</evidence>
<dbReference type="PRINTS" id="PR00120">
    <property type="entry name" value="HATPASE"/>
</dbReference>
<dbReference type="InterPro" id="IPR001757">
    <property type="entry name" value="P_typ_ATPase"/>
</dbReference>
<feature type="domain" description="Cation-transporting P-type ATPase C-terminal" evidence="11">
    <location>
        <begin position="271"/>
        <end position="437"/>
    </location>
</feature>
<organism evidence="12 13">
    <name type="scientific">Lacticaseibacillus paracasei subsp. paracasei Lpp71</name>
    <dbReference type="NCBI Taxonomy" id="1256207"/>
    <lineage>
        <taxon>Bacteria</taxon>
        <taxon>Bacillati</taxon>
        <taxon>Bacillota</taxon>
        <taxon>Bacilli</taxon>
        <taxon>Lactobacillales</taxon>
        <taxon>Lactobacillaceae</taxon>
        <taxon>Lacticaseibacillus</taxon>
    </lineage>
</organism>
<dbReference type="InterPro" id="IPR023299">
    <property type="entry name" value="ATPase_P-typ_cyto_dom_N"/>
</dbReference>
<feature type="non-terminal residue" evidence="12">
    <location>
        <position position="1"/>
    </location>
</feature>
<dbReference type="PANTHER" id="PTHR24093">
    <property type="entry name" value="CATION TRANSPORTING ATPASE"/>
    <property type="match status" value="1"/>
</dbReference>
<dbReference type="GO" id="GO:0016887">
    <property type="term" value="F:ATP hydrolysis activity"/>
    <property type="evidence" value="ECO:0007669"/>
    <property type="project" value="InterPro"/>
</dbReference>
<gene>
    <name evidence="12" type="ORF">Lpp71_08892</name>
</gene>
<keyword evidence="4" id="KW-0547">Nucleotide-binding</keyword>
<dbReference type="Gene3D" id="3.40.50.1000">
    <property type="entry name" value="HAD superfamily/HAD-like"/>
    <property type="match status" value="1"/>
</dbReference>
<evidence type="ECO:0000256" key="9">
    <source>
        <dbReference type="ARBA" id="ARBA00023136"/>
    </source>
</evidence>
<dbReference type="FunFam" id="3.40.50.1000:FF:000083">
    <property type="entry name" value="Sodium/potassium-transporting ATPase subunit alpha"/>
    <property type="match status" value="1"/>
</dbReference>
<dbReference type="InterPro" id="IPR036412">
    <property type="entry name" value="HAD-like_sf"/>
</dbReference>
<keyword evidence="9 10" id="KW-0472">Membrane</keyword>
<dbReference type="Pfam" id="PF00689">
    <property type="entry name" value="Cation_ATPase_C"/>
    <property type="match status" value="1"/>
</dbReference>
<evidence type="ECO:0000313" key="13">
    <source>
        <dbReference type="Proteomes" id="UP000014252"/>
    </source>
</evidence>
<dbReference type="GO" id="GO:0005886">
    <property type="term" value="C:plasma membrane"/>
    <property type="evidence" value="ECO:0007669"/>
    <property type="project" value="TreeGrafter"/>
</dbReference>
<dbReference type="EMBL" id="ANKD01000426">
    <property type="protein sequence ID" value="EPC73346.1"/>
    <property type="molecule type" value="Genomic_DNA"/>
</dbReference>
<feature type="transmembrane region" description="Helical" evidence="10">
    <location>
        <begin position="265"/>
        <end position="283"/>
    </location>
</feature>
<dbReference type="SUPFAM" id="SSF81665">
    <property type="entry name" value="Calcium ATPase, transmembrane domain M"/>
    <property type="match status" value="1"/>
</dbReference>